<accession>A0A2U2MSN6</accession>
<dbReference type="AlphaFoldDB" id="A0A2U2MSN6"/>
<keyword evidence="1" id="KW-0472">Membrane</keyword>
<feature type="domain" description="YdbS-like PH" evidence="2">
    <location>
        <begin position="277"/>
        <end position="331"/>
    </location>
</feature>
<feature type="transmembrane region" description="Helical" evidence="1">
    <location>
        <begin position="386"/>
        <end position="410"/>
    </location>
</feature>
<feature type="transmembrane region" description="Helical" evidence="1">
    <location>
        <begin position="243"/>
        <end position="271"/>
    </location>
</feature>
<name>A0A2U2MSN6_9BIFI</name>
<dbReference type="PANTHER" id="PTHR34473:SF2">
    <property type="entry name" value="UPF0699 TRANSMEMBRANE PROTEIN YDBT"/>
    <property type="match status" value="1"/>
</dbReference>
<feature type="transmembrane region" description="Helical" evidence="1">
    <location>
        <begin position="203"/>
        <end position="223"/>
    </location>
</feature>
<dbReference type="PANTHER" id="PTHR34473">
    <property type="entry name" value="UPF0699 TRANSMEMBRANE PROTEIN YDBS"/>
    <property type="match status" value="1"/>
</dbReference>
<protein>
    <recommendedName>
        <fullName evidence="2">YdbS-like PH domain-containing protein</fullName>
    </recommendedName>
</protein>
<sequence length="551" mass="60638">MTSGNTGHDPMGVDGSWHRIHPLSLVIDITERVRSMIGTMISLLVIVAWTHPPRRIVWTLIASVVAATVLWRIAAWMRKRYRLGDDDVALRTGVFNTVVTTIPYDHIHTIKVSSPVFFRPFGLVGVTIDSGGTSDGSAIVLAAVPARLGETLERLREQAASTEVPGGDAVFGRHSPAVDAEHGTVGADHDGGRLVFRASFRDTVLFALTDLGFLAALAVIYGFSQNLRDLLPEGMVDRAEYAVFRFAAGSVPTAVMVVAAMVASMLVISVVKSLLQYHRFEVWRRGDDLIIVRGLLTRRSVTIPVSRVQTIIIRQSVLRRALHLSSVQVGLTTPGTGGDGDDTSTRGDILPVIADGRLYDTLRGMLPEWDPHEPAVRRTARGLGRYLLAMPVACTLASMLAVAVAVMATATVHGSTAGLPPSEATFPDGDPLFEPWFHVMWLMWLVLLPATAGAYACAGRWLRWRTEGYELRPGRQIIVTGARGLNLVTMVTHRSRIQYVRRRTFPWRIRTGVESMVMPLFVMNGYSWLRFTVIRSREARRLHDWATGPAS</sequence>
<dbReference type="InterPro" id="IPR014529">
    <property type="entry name" value="UCP026631"/>
</dbReference>
<feature type="transmembrane region" description="Helical" evidence="1">
    <location>
        <begin position="56"/>
        <end position="74"/>
    </location>
</feature>
<evidence type="ECO:0000259" key="2">
    <source>
        <dbReference type="Pfam" id="PF03703"/>
    </source>
</evidence>
<reference evidence="3 4" key="1">
    <citation type="journal article" date="2018" name="Int. J. Syst. Evol. Microbiol.">
        <title>Bifidobacterium catulorum sp. nov., a novel taxon from the faeces of the baby common marmoset (Callithrix jacchus).</title>
        <authorList>
            <person name="Modesto M."/>
            <person name="Michelini S."/>
            <person name="Oki K."/>
            <person name="Biavati B."/>
            <person name="Watanabe K."/>
            <person name="Mattarelli P."/>
        </authorList>
    </citation>
    <scope>NUCLEOTIDE SEQUENCE [LARGE SCALE GENOMIC DNA]</scope>
    <source>
        <strain evidence="3 4">MRM 8.19</strain>
    </source>
</reference>
<evidence type="ECO:0000313" key="3">
    <source>
        <dbReference type="EMBL" id="PWG59853.1"/>
    </source>
</evidence>
<evidence type="ECO:0000313" key="4">
    <source>
        <dbReference type="Proteomes" id="UP000245753"/>
    </source>
</evidence>
<feature type="domain" description="YdbS-like PH" evidence="2">
    <location>
        <begin position="76"/>
        <end position="153"/>
    </location>
</feature>
<dbReference type="PIRSF" id="PIRSF026631">
    <property type="entry name" value="UCP026631"/>
    <property type="match status" value="1"/>
</dbReference>
<evidence type="ECO:0000256" key="1">
    <source>
        <dbReference type="SAM" id="Phobius"/>
    </source>
</evidence>
<keyword evidence="4" id="KW-1185">Reference proteome</keyword>
<keyword evidence="1" id="KW-0812">Transmembrane</keyword>
<gene>
    <name evidence="3" type="ORF">DF200_05365</name>
</gene>
<dbReference type="OrthoDB" id="3190163at2"/>
<dbReference type="InterPro" id="IPR005182">
    <property type="entry name" value="YdbS-like_PH"/>
</dbReference>
<dbReference type="EMBL" id="QFFN01000011">
    <property type="protein sequence ID" value="PWG59853.1"/>
    <property type="molecule type" value="Genomic_DNA"/>
</dbReference>
<keyword evidence="1" id="KW-1133">Transmembrane helix</keyword>
<organism evidence="3 4">
    <name type="scientific">Bifidobacterium catulorum</name>
    <dbReference type="NCBI Taxonomy" id="1630173"/>
    <lineage>
        <taxon>Bacteria</taxon>
        <taxon>Bacillati</taxon>
        <taxon>Actinomycetota</taxon>
        <taxon>Actinomycetes</taxon>
        <taxon>Bifidobacteriales</taxon>
        <taxon>Bifidobacteriaceae</taxon>
        <taxon>Bifidobacterium</taxon>
    </lineage>
</organism>
<comment type="caution">
    <text evidence="3">The sequence shown here is derived from an EMBL/GenBank/DDBJ whole genome shotgun (WGS) entry which is preliminary data.</text>
</comment>
<feature type="transmembrane region" description="Helical" evidence="1">
    <location>
        <begin position="441"/>
        <end position="462"/>
    </location>
</feature>
<dbReference type="RefSeq" id="WP_109137258.1">
    <property type="nucleotide sequence ID" value="NZ_QFFN01000011.1"/>
</dbReference>
<dbReference type="Proteomes" id="UP000245753">
    <property type="component" value="Unassembled WGS sequence"/>
</dbReference>
<proteinExistence type="predicted"/>
<dbReference type="Pfam" id="PF03703">
    <property type="entry name" value="bPH_2"/>
    <property type="match status" value="2"/>
</dbReference>